<dbReference type="PANTHER" id="PTHR47332:SF4">
    <property type="entry name" value="SET DOMAIN-CONTAINING PROTEIN 5"/>
    <property type="match status" value="1"/>
</dbReference>
<feature type="domain" description="SET" evidence="1">
    <location>
        <begin position="107"/>
        <end position="267"/>
    </location>
</feature>
<sequence>MRRGFLLNRDGLYAPYPTRNKKPTRDNRWLPVLDDARNLSPQPGCTTRELRMWARCPELSYEQKQKIRALGRSQNLVFHNIKVGSVEVSTLLDSTVVKLLRLHFAAPPTALSDAIEFRHARDKGVGVFARQNISTGAILHVEVPAVVTQTTFALNSGMTASEIYRELFQRVPEKTLPALLLLNDAHPGRYDVEEAILRSNALAVKMPTICLPSSAAMGHLGLFVKASRFNHSCSPNVIHRFDPESFALTIHSIRPINEGEELLRSYIDLNSLPTREQRRLMLRSLCNFDCACERCTLPSAAAIRESDLRRQKICQTKIETIEAPLIAWYLNNGRYDIQKVIDFHLAAVEDMRVEGLHPETYFQHLRMLAICFAAIEDTRRFRVWMGKARDVASANSDLDAAREMWEYIVEPDKYPEWGLAQRIRNRACSSCFITATTVQTSAVILKDLSQPVGS</sequence>
<dbReference type="SMART" id="SM00317">
    <property type="entry name" value="SET"/>
    <property type="match status" value="1"/>
</dbReference>
<reference evidence="2 3" key="1">
    <citation type="journal article" date="2024" name="J Genomics">
        <title>Draft genome sequencing and assembly of Favolaschia claudopus CIRM-BRFM 2984 isolated from oak limbs.</title>
        <authorList>
            <person name="Navarro D."/>
            <person name="Drula E."/>
            <person name="Chaduli D."/>
            <person name="Cazenave R."/>
            <person name="Ahrendt S."/>
            <person name="Wang J."/>
            <person name="Lipzen A."/>
            <person name="Daum C."/>
            <person name="Barry K."/>
            <person name="Grigoriev I.V."/>
            <person name="Favel A."/>
            <person name="Rosso M.N."/>
            <person name="Martin F."/>
        </authorList>
    </citation>
    <scope>NUCLEOTIDE SEQUENCE [LARGE SCALE GENOMIC DNA]</scope>
    <source>
        <strain evidence="2 3">CIRM-BRFM 2984</strain>
    </source>
</reference>
<dbReference type="InterPro" id="IPR053185">
    <property type="entry name" value="SET_domain_protein"/>
</dbReference>
<gene>
    <name evidence="2" type="ORF">R3P38DRAFT_3039470</name>
</gene>
<keyword evidence="3" id="KW-1185">Reference proteome</keyword>
<evidence type="ECO:0000313" key="3">
    <source>
        <dbReference type="Proteomes" id="UP001362999"/>
    </source>
</evidence>
<protein>
    <submittedName>
        <fullName evidence="2">SET domain-containing protein</fullName>
    </submittedName>
</protein>
<dbReference type="EMBL" id="JAWWNJ010000077">
    <property type="protein sequence ID" value="KAK7005761.1"/>
    <property type="molecule type" value="Genomic_DNA"/>
</dbReference>
<dbReference type="Gene3D" id="2.170.270.10">
    <property type="entry name" value="SET domain"/>
    <property type="match status" value="1"/>
</dbReference>
<dbReference type="InterPro" id="IPR001214">
    <property type="entry name" value="SET_dom"/>
</dbReference>
<name>A0AAW0A9C5_9AGAR</name>
<dbReference type="PANTHER" id="PTHR47332">
    <property type="entry name" value="SET DOMAIN-CONTAINING PROTEIN 5"/>
    <property type="match status" value="1"/>
</dbReference>
<accession>A0AAW0A9C5</accession>
<dbReference type="Proteomes" id="UP001362999">
    <property type="component" value="Unassembled WGS sequence"/>
</dbReference>
<comment type="caution">
    <text evidence="2">The sequence shown here is derived from an EMBL/GenBank/DDBJ whole genome shotgun (WGS) entry which is preliminary data.</text>
</comment>
<dbReference type="InterPro" id="IPR046341">
    <property type="entry name" value="SET_dom_sf"/>
</dbReference>
<dbReference type="CDD" id="cd20071">
    <property type="entry name" value="SET_SMYD"/>
    <property type="match status" value="1"/>
</dbReference>
<proteinExistence type="predicted"/>
<dbReference type="SUPFAM" id="SSF82199">
    <property type="entry name" value="SET domain"/>
    <property type="match status" value="1"/>
</dbReference>
<evidence type="ECO:0000259" key="1">
    <source>
        <dbReference type="PROSITE" id="PS50280"/>
    </source>
</evidence>
<evidence type="ECO:0000313" key="2">
    <source>
        <dbReference type="EMBL" id="KAK7005761.1"/>
    </source>
</evidence>
<dbReference type="PROSITE" id="PS50280">
    <property type="entry name" value="SET"/>
    <property type="match status" value="1"/>
</dbReference>
<dbReference type="Pfam" id="PF00856">
    <property type="entry name" value="SET"/>
    <property type="match status" value="1"/>
</dbReference>
<organism evidence="2 3">
    <name type="scientific">Favolaschia claudopus</name>
    <dbReference type="NCBI Taxonomy" id="2862362"/>
    <lineage>
        <taxon>Eukaryota</taxon>
        <taxon>Fungi</taxon>
        <taxon>Dikarya</taxon>
        <taxon>Basidiomycota</taxon>
        <taxon>Agaricomycotina</taxon>
        <taxon>Agaricomycetes</taxon>
        <taxon>Agaricomycetidae</taxon>
        <taxon>Agaricales</taxon>
        <taxon>Marasmiineae</taxon>
        <taxon>Mycenaceae</taxon>
        <taxon>Favolaschia</taxon>
    </lineage>
</organism>
<dbReference type="AlphaFoldDB" id="A0AAW0A9C5"/>